<keyword evidence="2" id="KW-1185">Reference proteome</keyword>
<reference evidence="1 2" key="2">
    <citation type="journal article" date="2022" name="Mol. Ecol. Resour.">
        <title>The genomes of chicory, endive, great burdock and yacon provide insights into Asteraceae paleo-polyploidization history and plant inulin production.</title>
        <authorList>
            <person name="Fan W."/>
            <person name="Wang S."/>
            <person name="Wang H."/>
            <person name="Wang A."/>
            <person name="Jiang F."/>
            <person name="Liu H."/>
            <person name="Zhao H."/>
            <person name="Xu D."/>
            <person name="Zhang Y."/>
        </authorList>
    </citation>
    <scope>NUCLEOTIDE SEQUENCE [LARGE SCALE GENOMIC DNA]</scope>
    <source>
        <strain evidence="2">cv. Yunnan</strain>
        <tissue evidence="1">Leaves</tissue>
    </source>
</reference>
<dbReference type="EMBL" id="CM042034">
    <property type="protein sequence ID" value="KAI3763423.1"/>
    <property type="molecule type" value="Genomic_DNA"/>
</dbReference>
<reference evidence="2" key="1">
    <citation type="journal article" date="2022" name="Mol. Ecol. Resour.">
        <title>The genomes of chicory, endive, great burdock and yacon provide insights into Asteraceae palaeo-polyploidization history and plant inulin production.</title>
        <authorList>
            <person name="Fan W."/>
            <person name="Wang S."/>
            <person name="Wang H."/>
            <person name="Wang A."/>
            <person name="Jiang F."/>
            <person name="Liu H."/>
            <person name="Zhao H."/>
            <person name="Xu D."/>
            <person name="Zhang Y."/>
        </authorList>
    </citation>
    <scope>NUCLEOTIDE SEQUENCE [LARGE SCALE GENOMIC DNA]</scope>
    <source>
        <strain evidence="2">cv. Yunnan</strain>
    </source>
</reference>
<name>A0ACB9EXS2_9ASTR</name>
<gene>
    <name evidence="1" type="ORF">L1987_53882</name>
</gene>
<proteinExistence type="predicted"/>
<evidence type="ECO:0000313" key="2">
    <source>
        <dbReference type="Proteomes" id="UP001056120"/>
    </source>
</evidence>
<accession>A0ACB9EXS2</accession>
<dbReference type="Proteomes" id="UP001056120">
    <property type="component" value="Linkage Group LG17"/>
</dbReference>
<evidence type="ECO:0000313" key="1">
    <source>
        <dbReference type="EMBL" id="KAI3763423.1"/>
    </source>
</evidence>
<sequence length="81" mass="9154">MPEAEAMGFVVGALSAYVFARYCRLWGYNAIYVGGTDEYGKTTETKTLEEIAHLKHQSTNLFMYSYVLLSFACIHLLLYNG</sequence>
<comment type="caution">
    <text evidence="1">The sequence shown here is derived from an EMBL/GenBank/DDBJ whole genome shotgun (WGS) entry which is preliminary data.</text>
</comment>
<protein>
    <submittedName>
        <fullName evidence="1">Uncharacterized protein</fullName>
    </submittedName>
</protein>
<organism evidence="1 2">
    <name type="scientific">Smallanthus sonchifolius</name>
    <dbReference type="NCBI Taxonomy" id="185202"/>
    <lineage>
        <taxon>Eukaryota</taxon>
        <taxon>Viridiplantae</taxon>
        <taxon>Streptophyta</taxon>
        <taxon>Embryophyta</taxon>
        <taxon>Tracheophyta</taxon>
        <taxon>Spermatophyta</taxon>
        <taxon>Magnoliopsida</taxon>
        <taxon>eudicotyledons</taxon>
        <taxon>Gunneridae</taxon>
        <taxon>Pentapetalae</taxon>
        <taxon>asterids</taxon>
        <taxon>campanulids</taxon>
        <taxon>Asterales</taxon>
        <taxon>Asteraceae</taxon>
        <taxon>Asteroideae</taxon>
        <taxon>Heliantheae alliance</taxon>
        <taxon>Millerieae</taxon>
        <taxon>Smallanthus</taxon>
    </lineage>
</organism>